<evidence type="ECO:0000313" key="1">
    <source>
        <dbReference type="EMBL" id="PGH01797.1"/>
    </source>
</evidence>
<gene>
    <name evidence="1" type="ORF">AJ80_08964</name>
</gene>
<sequence length="322" mass="35596">MALPTRYMIVQRSLGSASVPPQDANTEEYTYVASALDIAFALLSTEKVKATMVYVARFFDQTVTEVPRIFADASDAVVSARINSFIEALRGQMPLIVIDGRLTDQRIPAYHPRGIWSGNFNPSDQMIVLNKSLVDSMVGAVNTSGLFRRFQFQFANIFLHEIGGHLLFTYLYDGRPMTPPQMMPLSWSGQAQPGSSEPAGESGRFLEDVLLQGTLEFFDTPQVSSAWIVDADGNAKRVTMQAIDTAVINRSFTLPYPTANPLTNVSSLIASQGRLEVARTAGQTERHFIARAKEQPIRFYISRSDLRLVPNNPSVLAQKVQA</sequence>
<dbReference type="EMBL" id="PDNA01000232">
    <property type="protein sequence ID" value="PGH01797.1"/>
    <property type="molecule type" value="Genomic_DNA"/>
</dbReference>
<name>A0A2B7WZ00_POLH7</name>
<dbReference type="Proteomes" id="UP000224634">
    <property type="component" value="Unassembled WGS sequence"/>
</dbReference>
<proteinExistence type="predicted"/>
<reference evidence="1 2" key="1">
    <citation type="submission" date="2017-10" db="EMBL/GenBank/DDBJ databases">
        <title>Comparative genomics in systemic dimorphic fungi from Ajellomycetaceae.</title>
        <authorList>
            <person name="Munoz J.F."/>
            <person name="Mcewen J.G."/>
            <person name="Clay O.K."/>
            <person name="Cuomo C.A."/>
        </authorList>
    </citation>
    <scope>NUCLEOTIDE SEQUENCE [LARGE SCALE GENOMIC DNA]</scope>
    <source>
        <strain evidence="1 2">UAMH7299</strain>
    </source>
</reference>
<keyword evidence="2" id="KW-1185">Reference proteome</keyword>
<comment type="caution">
    <text evidence="1">The sequence shown here is derived from an EMBL/GenBank/DDBJ whole genome shotgun (WGS) entry which is preliminary data.</text>
</comment>
<organism evidence="1 2">
    <name type="scientific">Polytolypa hystricis (strain UAMH7299)</name>
    <dbReference type="NCBI Taxonomy" id="1447883"/>
    <lineage>
        <taxon>Eukaryota</taxon>
        <taxon>Fungi</taxon>
        <taxon>Dikarya</taxon>
        <taxon>Ascomycota</taxon>
        <taxon>Pezizomycotina</taxon>
        <taxon>Eurotiomycetes</taxon>
        <taxon>Eurotiomycetidae</taxon>
        <taxon>Onygenales</taxon>
        <taxon>Onygenales incertae sedis</taxon>
        <taxon>Polytolypa</taxon>
    </lineage>
</organism>
<accession>A0A2B7WZ00</accession>
<evidence type="ECO:0000313" key="2">
    <source>
        <dbReference type="Proteomes" id="UP000224634"/>
    </source>
</evidence>
<dbReference type="AlphaFoldDB" id="A0A2B7WZ00"/>
<protein>
    <submittedName>
        <fullName evidence="1">Uncharacterized protein</fullName>
    </submittedName>
</protein>
<dbReference type="OrthoDB" id="5290015at2759"/>